<gene>
    <name evidence="2" type="ORF">FALBO_12465</name>
</gene>
<name>A0A8H4L1S6_9HYPO</name>
<dbReference type="EMBL" id="JAADYS010001867">
    <property type="protein sequence ID" value="KAF4460746.1"/>
    <property type="molecule type" value="Genomic_DNA"/>
</dbReference>
<dbReference type="OrthoDB" id="3898179at2759"/>
<feature type="region of interest" description="Disordered" evidence="1">
    <location>
        <begin position="674"/>
        <end position="836"/>
    </location>
</feature>
<dbReference type="Gene3D" id="3.40.50.1240">
    <property type="entry name" value="Phosphoglycerate mutase-like"/>
    <property type="match status" value="1"/>
</dbReference>
<dbReference type="AlphaFoldDB" id="A0A8H4L1S6"/>
<organism evidence="2 3">
    <name type="scientific">Fusarium albosuccineum</name>
    <dbReference type="NCBI Taxonomy" id="1237068"/>
    <lineage>
        <taxon>Eukaryota</taxon>
        <taxon>Fungi</taxon>
        <taxon>Dikarya</taxon>
        <taxon>Ascomycota</taxon>
        <taxon>Pezizomycotina</taxon>
        <taxon>Sordariomycetes</taxon>
        <taxon>Hypocreomycetidae</taxon>
        <taxon>Hypocreales</taxon>
        <taxon>Nectriaceae</taxon>
        <taxon>Fusarium</taxon>
        <taxon>Fusarium decemcellulare species complex</taxon>
    </lineage>
</organism>
<reference evidence="2 3" key="1">
    <citation type="submission" date="2020-01" db="EMBL/GenBank/DDBJ databases">
        <title>Identification and distribution of gene clusters putatively required for synthesis of sphingolipid metabolism inhibitors in phylogenetically diverse species of the filamentous fungus Fusarium.</title>
        <authorList>
            <person name="Kim H.-S."/>
            <person name="Busman M."/>
            <person name="Brown D.W."/>
            <person name="Divon H."/>
            <person name="Uhlig S."/>
            <person name="Proctor R.H."/>
        </authorList>
    </citation>
    <scope>NUCLEOTIDE SEQUENCE [LARGE SCALE GENOMIC DNA]</scope>
    <source>
        <strain evidence="2 3">NRRL 20459</strain>
    </source>
</reference>
<proteinExistence type="predicted"/>
<dbReference type="InterPro" id="IPR013078">
    <property type="entry name" value="His_Pase_superF_clade-1"/>
</dbReference>
<protein>
    <submittedName>
        <fullName evidence="2">Phosphoglycerate mutase</fullName>
    </submittedName>
</protein>
<dbReference type="SUPFAM" id="SSF53254">
    <property type="entry name" value="Phosphoglycerate mutase-like"/>
    <property type="match status" value="1"/>
</dbReference>
<dbReference type="Proteomes" id="UP000554235">
    <property type="component" value="Unassembled WGS sequence"/>
</dbReference>
<feature type="compositionally biased region" description="Basic and acidic residues" evidence="1">
    <location>
        <begin position="757"/>
        <end position="767"/>
    </location>
</feature>
<evidence type="ECO:0000313" key="2">
    <source>
        <dbReference type="EMBL" id="KAF4460746.1"/>
    </source>
</evidence>
<feature type="compositionally biased region" description="Acidic residues" evidence="1">
    <location>
        <begin position="737"/>
        <end position="749"/>
    </location>
</feature>
<feature type="region of interest" description="Disordered" evidence="1">
    <location>
        <begin position="875"/>
        <end position="898"/>
    </location>
</feature>
<feature type="compositionally biased region" description="Low complexity" evidence="1">
    <location>
        <begin position="678"/>
        <end position="693"/>
    </location>
</feature>
<dbReference type="PANTHER" id="PTHR16469:SF27">
    <property type="entry name" value="UBIQUITIN-ASSOCIATED AND SH3 DOMAIN-CONTAINING BA-RELATED"/>
    <property type="match status" value="1"/>
</dbReference>
<feature type="compositionally biased region" description="Low complexity" evidence="1">
    <location>
        <begin position="812"/>
        <end position="823"/>
    </location>
</feature>
<sequence>MKPGRLLDHGPPPKIIKDPQRPKLALSRLAFASLGPKTLPLTGTVLGDHAALNQTPVPLCSDPAGPRIRTHTKLLFQPPSSLVPSGVPRRCARLDPASAVRLAEALLGASLASLATCCTALSLEALVLVAFWLLDPCLLQAATRPKPPSRNLPSLPAWVDFPCPAQEWTPSTLHLLAPSTFHKALQARGTSQASVLRLYALTAVVAYIMGRTPAYIFVVRHGNRLDAADKKWHLSSPTPYDPPLTYGGWLQARQVGNQISGILEQAKIEYEASAKGSSKKRRRFKVVIHSSPFLRCVQTSIGISSGLAQTPSDSPHRPNDIFVSATGPPKHFRSTILRLDSFLGEWLSPEYFEQITPPPGAALMVGSAKAELLRREDYSTLTAAPATISHRSSSASLWNGSPAASPSIAPMNESGSAMAAALSGQLASQMEKKGYSIPKPNYAISSSGRIPDGFVAHARDECVVVDYQWDSMRFPLDFGDGGQFGEEWTAMHKRFRRGLKKMVDWYSTTDSPDEMVTQSAGGMQDGVDGDASPSEDDEVETVVILVSHGAGCNALIGAITHQPVLMDVGIASITMATRKQDADYAALLATSQNGASDLEPHVSPHQMYDIRMSASTDHLRSTASTPVSSRSTSADGLPTSANNRGRAPSISSTDGPGPLIGSFVYSDPIIPNGSRSTSASAALGSSIRRSSGSQRPLSRTPAFATGGAGPRSNSPGTSAPSFGLWSPGPSSLRLMDDGGDNESEKEDFDSVLPNFGRFKDIDEENKQDPVPADGSDSPMDDSTPPALSFELTPSNSFSSNSFSSSLPPPAFPSLGAFSFPSSGESTPKNQPRGPILSAPIRIKTDVLHDFDQPAEELTIGQLGDGLGGLWGLPRPPGEAERFRDMSLSKRRWTTTERA</sequence>
<feature type="compositionally biased region" description="Polar residues" evidence="1">
    <location>
        <begin position="616"/>
        <end position="654"/>
    </location>
</feature>
<dbReference type="InterPro" id="IPR051710">
    <property type="entry name" value="Phosphatase_SH3-domain"/>
</dbReference>
<feature type="compositionally biased region" description="Low complexity" evidence="1">
    <location>
        <begin position="793"/>
        <end position="805"/>
    </location>
</feature>
<evidence type="ECO:0000256" key="1">
    <source>
        <dbReference type="SAM" id="MobiDB-lite"/>
    </source>
</evidence>
<evidence type="ECO:0000313" key="3">
    <source>
        <dbReference type="Proteomes" id="UP000554235"/>
    </source>
</evidence>
<feature type="region of interest" description="Disordered" evidence="1">
    <location>
        <begin position="616"/>
        <end position="657"/>
    </location>
</feature>
<dbReference type="InterPro" id="IPR029033">
    <property type="entry name" value="His_PPase_superfam"/>
</dbReference>
<accession>A0A8H4L1S6</accession>
<comment type="caution">
    <text evidence="2">The sequence shown here is derived from an EMBL/GenBank/DDBJ whole genome shotgun (WGS) entry which is preliminary data.</text>
</comment>
<feature type="compositionally biased region" description="Polar residues" evidence="1">
    <location>
        <begin position="711"/>
        <end position="720"/>
    </location>
</feature>
<dbReference type="CDD" id="cd07040">
    <property type="entry name" value="HP"/>
    <property type="match status" value="1"/>
</dbReference>
<feature type="compositionally biased region" description="Basic and acidic residues" evidence="1">
    <location>
        <begin position="877"/>
        <end position="898"/>
    </location>
</feature>
<dbReference type="SMART" id="SM00855">
    <property type="entry name" value="PGAM"/>
    <property type="match status" value="1"/>
</dbReference>
<dbReference type="PANTHER" id="PTHR16469">
    <property type="entry name" value="UBIQUITIN-ASSOCIATED AND SH3 DOMAIN-CONTAINING BA-RELATED"/>
    <property type="match status" value="1"/>
</dbReference>
<keyword evidence="3" id="KW-1185">Reference proteome</keyword>